<feature type="domain" description="Transposase IS200-like" evidence="1">
    <location>
        <begin position="12"/>
        <end position="143"/>
    </location>
</feature>
<name>A0A3N0BLV5_9SPHI</name>
<dbReference type="GO" id="GO:0006313">
    <property type="term" value="P:DNA transposition"/>
    <property type="evidence" value="ECO:0007669"/>
    <property type="project" value="InterPro"/>
</dbReference>
<dbReference type="GO" id="GO:0003677">
    <property type="term" value="F:DNA binding"/>
    <property type="evidence" value="ECO:0007669"/>
    <property type="project" value="InterPro"/>
</dbReference>
<dbReference type="InterPro" id="IPR036515">
    <property type="entry name" value="Transposase_17_sf"/>
</dbReference>
<dbReference type="InterPro" id="IPR002686">
    <property type="entry name" value="Transposase_17"/>
</dbReference>
<accession>A0A3N0BLV5</accession>
<dbReference type="RefSeq" id="WP_123207545.1">
    <property type="nucleotide sequence ID" value="NZ_RBEE01000045.1"/>
</dbReference>
<sequence length="204" mass="24541">MAKVEHYYTKFEEGKFYHIYNRSVDKQPMFKSDDNYRFFLVKLNKYLNDVLGLYAYCLLGNHFHLLIRIKDDLSGFRTSKNINIETSTHDVVSKLFKNFFQSYAMAYNVQQNRSGTLFQTPFKRVLINDESYLTQIIFYIHANPQKHTLVSDFRNWKWSSYNSIISKKPSNLKRQEVLEWFGGEIEFLRFHSEIHNQIREKNSF</sequence>
<gene>
    <name evidence="2" type="ORF">D7004_19725</name>
</gene>
<evidence type="ECO:0000313" key="3">
    <source>
        <dbReference type="Proteomes" id="UP000274046"/>
    </source>
</evidence>
<dbReference type="SUPFAM" id="SSF143422">
    <property type="entry name" value="Transposase IS200-like"/>
    <property type="match status" value="1"/>
</dbReference>
<proteinExistence type="predicted"/>
<evidence type="ECO:0000259" key="1">
    <source>
        <dbReference type="SMART" id="SM01321"/>
    </source>
</evidence>
<protein>
    <recommendedName>
        <fullName evidence="1">Transposase IS200-like domain-containing protein</fullName>
    </recommendedName>
</protein>
<dbReference type="PANTHER" id="PTHR34322:SF2">
    <property type="entry name" value="TRANSPOSASE IS200-LIKE DOMAIN-CONTAINING PROTEIN"/>
    <property type="match status" value="1"/>
</dbReference>
<dbReference type="AlphaFoldDB" id="A0A3N0BLV5"/>
<dbReference type="GO" id="GO:0004803">
    <property type="term" value="F:transposase activity"/>
    <property type="evidence" value="ECO:0007669"/>
    <property type="project" value="InterPro"/>
</dbReference>
<dbReference type="Gene3D" id="3.30.70.1290">
    <property type="entry name" value="Transposase IS200-like"/>
    <property type="match status" value="1"/>
</dbReference>
<dbReference type="SMART" id="SM01321">
    <property type="entry name" value="Y1_Tnp"/>
    <property type="match status" value="1"/>
</dbReference>
<organism evidence="2 3">
    <name type="scientific">Pedobacter jejuensis</name>
    <dbReference type="NCBI Taxonomy" id="1268550"/>
    <lineage>
        <taxon>Bacteria</taxon>
        <taxon>Pseudomonadati</taxon>
        <taxon>Bacteroidota</taxon>
        <taxon>Sphingobacteriia</taxon>
        <taxon>Sphingobacteriales</taxon>
        <taxon>Sphingobacteriaceae</taxon>
        <taxon>Pedobacter</taxon>
    </lineage>
</organism>
<evidence type="ECO:0000313" key="2">
    <source>
        <dbReference type="EMBL" id="RNL49644.1"/>
    </source>
</evidence>
<dbReference type="Proteomes" id="UP000274046">
    <property type="component" value="Unassembled WGS sequence"/>
</dbReference>
<dbReference type="PANTHER" id="PTHR34322">
    <property type="entry name" value="TRANSPOSASE, Y1_TNP DOMAIN-CONTAINING"/>
    <property type="match status" value="1"/>
</dbReference>
<keyword evidence="3" id="KW-1185">Reference proteome</keyword>
<comment type="caution">
    <text evidence="2">The sequence shown here is derived from an EMBL/GenBank/DDBJ whole genome shotgun (WGS) entry which is preliminary data.</text>
</comment>
<reference evidence="2 3" key="1">
    <citation type="submission" date="2018-10" db="EMBL/GenBank/DDBJ databases">
        <title>Genome sequencing of Pedobacter jejuensis TNB23.</title>
        <authorList>
            <person name="Cho Y.-J."/>
            <person name="Cho A."/>
            <person name="Kim O.-S."/>
        </authorList>
    </citation>
    <scope>NUCLEOTIDE SEQUENCE [LARGE SCALE GENOMIC DNA]</scope>
    <source>
        <strain evidence="2 3">TNB23</strain>
    </source>
</reference>
<dbReference type="OrthoDB" id="9788881at2"/>
<dbReference type="EMBL" id="RBEE01000045">
    <property type="protein sequence ID" value="RNL49644.1"/>
    <property type="molecule type" value="Genomic_DNA"/>
</dbReference>